<keyword evidence="2 8" id="KW-1048">Host nucleus</keyword>
<dbReference type="HAMAP" id="MF_04053">
    <property type="entry name" value="ADV_CORE5"/>
    <property type="match status" value="1"/>
</dbReference>
<evidence type="ECO:0000256" key="9">
    <source>
        <dbReference type="SAM" id="MobiDB-lite"/>
    </source>
</evidence>
<gene>
    <name evidence="8" type="primary">L2</name>
</gene>
<name>H9AAE9_9ADEN</name>
<keyword evidence="7 8" id="KW-0238">DNA-binding</keyword>
<comment type="subunit">
    <text evidence="8">Monomer. Homodimer. Exists in equilibrium between monomers and dimers in solution. Interacts with the histone-like nucleoprotein; this interactions bridge the virus core to the capsid. Interacts with core protein X; this interactions bridge the virus core to the capsid. Interacts with the endosome lysis protein VI; this interactions bridge the virus core to the capsid. Interacts with the peripentonal hexons. Interacts with host NPM1; this interaction might play a role in virus assembly.</text>
</comment>
<evidence type="ECO:0000256" key="7">
    <source>
        <dbReference type="ARBA" id="ARBA00023125"/>
    </source>
</evidence>
<evidence type="ECO:0000313" key="11">
    <source>
        <dbReference type="Proteomes" id="UP000142088"/>
    </source>
</evidence>
<evidence type="ECO:0000256" key="6">
    <source>
        <dbReference type="ARBA" id="ARBA00022950"/>
    </source>
</evidence>
<proteinExistence type="evidence at transcript level"/>
<comment type="function">
    <text evidence="8">Associates loosely with the viral DNA to form an outer shell around the nucleoprotein-DNA complex and links it with the capsid by binding the endosome lysis protein. Dissociates from the viral genome during entry. Might be involved in nuclear capsid assembly of the viral particles through its association with NPM1/nucleophosmin.</text>
</comment>
<keyword evidence="6 8" id="KW-0118">Viral capsid assembly</keyword>
<comment type="similarity">
    <text evidence="1 8">Belongs to the adenoviridae core-capsid bridging protein family.</text>
</comment>
<dbReference type="InterPro" id="IPR005608">
    <property type="entry name" value="Adeno_V"/>
</dbReference>
<keyword evidence="3 8" id="KW-1188">Viral release from host cell</keyword>
<evidence type="ECO:0000256" key="3">
    <source>
        <dbReference type="ARBA" id="ARBA00022612"/>
    </source>
</evidence>
<protein>
    <recommendedName>
        <fullName evidence="8">Core-capsid bridging protein</fullName>
    </recommendedName>
    <alternativeName>
        <fullName evidence="8">Core protein V</fullName>
    </alternativeName>
</protein>
<evidence type="ECO:0000313" key="10">
    <source>
        <dbReference type="EMBL" id="AFD21943.1"/>
    </source>
</evidence>
<evidence type="ECO:0000256" key="4">
    <source>
        <dbReference type="ARBA" id="ARBA00022844"/>
    </source>
</evidence>
<dbReference type="GO" id="GO:0003677">
    <property type="term" value="F:DNA binding"/>
    <property type="evidence" value="ECO:0007669"/>
    <property type="project" value="UniProtKB-UniRule"/>
</dbReference>
<organism evidence="10 11">
    <name type="scientific">Simian adenovirus A1173</name>
    <dbReference type="NCBI Taxonomy" id="1159188"/>
    <lineage>
        <taxon>Viruses</taxon>
        <taxon>Varidnaviria</taxon>
        <taxon>Bamfordvirae</taxon>
        <taxon>Preplasmiviricota</taxon>
        <taxon>Polisuviricotina</taxon>
        <taxon>Pharingeaviricetes</taxon>
        <taxon>Rowavirales</taxon>
        <taxon>Adenoviridae</taxon>
        <taxon>Mastadenovirus</taxon>
        <taxon>Mastadenovirus longumcaudae</taxon>
        <taxon>Simian mastadenovirus B</taxon>
    </lineage>
</organism>
<evidence type="ECO:0000256" key="8">
    <source>
        <dbReference type="HAMAP-Rule" id="MF_04053"/>
    </source>
</evidence>
<sequence>MSKRKFKEELLQAVAPEIYGPPDLKPRDIKRAVKKREKKEEKKEEAAAAEAWGDAVEFVRATAPRRRVQWKGRRVRRVLRPGTAVVFSPGERSALRALKRDYDEVYADEDVLEQAERQEGEFAYGKRGRYGDVALALDESNPTPSLKAVTLQQVLPVAESKKGVKREAVDLQPTMQLMVPKRQRLEEVLEQMKVDPTVQPDVKIRPIKQVAPGLGVQTVDIQIPVRTAAVESMETQTEPAVVGPVAAAAALGAKLEKMAAAAAAATAEVGIQTDPRYEYASPVGAPRARRRRTAAAAASSLLLPEYALHPSIVPTPGYRGHTYRPRRSAAATTRRRHRRRRRPLAPARVRRVTRRGRTLVLPTARYHPSILV</sequence>
<comment type="miscellaneous">
    <text evidence="8">All late proteins expressed from the major late promoter are produced by alternative splicing and alternative polyadenylation of the same gene giving rise to non-overlapping ORFs. A leader sequence is present in the N-terminus of all these mRNAs and is recognized by the viral shutoff protein to provide expression although conventional translation via ribosome scanning from the cap has been shut off in the host cell.</text>
</comment>
<dbReference type="GO" id="GO:0044196">
    <property type="term" value="C:host cell nucleolus"/>
    <property type="evidence" value="ECO:0007669"/>
    <property type="project" value="UniProtKB-SubCell"/>
</dbReference>
<feature type="region of interest" description="Disordered" evidence="9">
    <location>
        <begin position="317"/>
        <end position="343"/>
    </location>
</feature>
<dbReference type="EMBL" id="JN880450">
    <property type="protein sequence ID" value="AFD21943.1"/>
    <property type="molecule type" value="Genomic_DNA"/>
</dbReference>
<keyword evidence="5 8" id="KW-0426">Late protein</keyword>
<accession>H9AAE9</accession>
<feature type="compositionally biased region" description="Basic residues" evidence="9">
    <location>
        <begin position="321"/>
        <end position="343"/>
    </location>
</feature>
<evidence type="ECO:0000256" key="1">
    <source>
        <dbReference type="ARBA" id="ARBA00008293"/>
    </source>
</evidence>
<keyword evidence="4 8" id="KW-0946">Virion</keyword>
<dbReference type="Pfam" id="PF03910">
    <property type="entry name" value="Adeno_PV"/>
    <property type="match status" value="1"/>
</dbReference>
<dbReference type="GO" id="GO:0044423">
    <property type="term" value="C:virion component"/>
    <property type="evidence" value="ECO:0007669"/>
    <property type="project" value="UniProtKB-UniRule"/>
</dbReference>
<comment type="induction">
    <text evidence="8">Expressed in the late phase of the viral replicative cycle.</text>
</comment>
<evidence type="ECO:0000256" key="5">
    <source>
        <dbReference type="ARBA" id="ARBA00022921"/>
    </source>
</evidence>
<evidence type="ECO:0000256" key="2">
    <source>
        <dbReference type="ARBA" id="ARBA00022562"/>
    </source>
</evidence>
<reference evidence="10 11" key="1">
    <citation type="journal article" date="2012" name="Emerg. Infect. Dis.">
        <title>Adenoviruses in fecal samples from asymptomatic rhesus macaques, United States.</title>
        <authorList>
            <person name="Roy S."/>
            <person name="Sandhu A."/>
            <person name="Medina A."/>
            <person name="Clawson D.S."/>
            <person name="Wilson J.M."/>
        </authorList>
    </citation>
    <scope>NUCLEOTIDE SEQUENCE [LARGE SCALE GENOMIC DNA]</scope>
    <source>
        <strain evidence="10">A1173</strain>
    </source>
</reference>
<dbReference type="GO" id="GO:0019076">
    <property type="term" value="P:viral release from host cell"/>
    <property type="evidence" value="ECO:0007669"/>
    <property type="project" value="UniProtKB-UniRule"/>
</dbReference>
<comment type="miscellaneous">
    <text evidence="8">This protein is only encoded by mastadenoviruses, and may therefore play a role in mammals tropism.</text>
</comment>
<comment type="subcellular location">
    <subcellularLocation>
        <location evidence="8">Virion</location>
    </subcellularLocation>
    <subcellularLocation>
        <location evidence="8">Host nucleus</location>
        <location evidence="8">Host nucleolus</location>
    </subcellularLocation>
    <text evidence="8">Located inside the capsid (core). Present in 157 copies per virion. Localizes in the nucleoli during infection, then translocates from the nucleoli to the nucleoplasm as the infection progresses and is finally incorporated into the viral particles.</text>
</comment>
<dbReference type="Proteomes" id="UP000142088">
    <property type="component" value="Segment"/>
</dbReference>